<evidence type="ECO:0000259" key="1">
    <source>
        <dbReference type="Pfam" id="PF05848"/>
    </source>
</evidence>
<dbReference type="InterPro" id="IPR041473">
    <property type="entry name" value="CtsR_C"/>
</dbReference>
<feature type="domain" description="CtsR C-terminal dimerization" evidence="2">
    <location>
        <begin position="78"/>
        <end position="146"/>
    </location>
</feature>
<name>A0A6I1MIX0_9CLOT</name>
<proteinExistence type="predicted"/>
<dbReference type="Gene3D" id="3.30.56.130">
    <property type="entry name" value="Transcriptional regulator CtsR, winged HTH domain"/>
    <property type="match status" value="1"/>
</dbReference>
<sequence length="151" mass="17557">MSKLSNTIESFIKILLEKSKNYEIKIQRNEIAKKFKCAPSQINYVLNTRFSYNKGYLIESKRGGGGHIKIKRVSYQSKDNLNRIIIEQIGESIKYNEAIILIQYLNEIKIIDDINLNLIKVILNERTLKRSTNKNKLRADILKAMIISLIK</sequence>
<dbReference type="RefSeq" id="WP_152886902.1">
    <property type="nucleotide sequence ID" value="NZ_WHJC01000005.1"/>
</dbReference>
<evidence type="ECO:0000313" key="3">
    <source>
        <dbReference type="EMBL" id="MPQ42348.1"/>
    </source>
</evidence>
<feature type="domain" description="CtsR N-terminal HTH" evidence="1">
    <location>
        <begin position="3"/>
        <end position="73"/>
    </location>
</feature>
<dbReference type="Gene3D" id="1.10.1200.150">
    <property type="entry name" value="Transcriptional regulator CtsR, C-terminal domain"/>
    <property type="match status" value="1"/>
</dbReference>
<protein>
    <submittedName>
        <fullName evidence="3">CtsR family transcriptional regulator</fullName>
    </submittedName>
</protein>
<dbReference type="InterPro" id="IPR041908">
    <property type="entry name" value="CtsR_C_sf"/>
</dbReference>
<keyword evidence="4" id="KW-1185">Reference proteome</keyword>
<dbReference type="InterPro" id="IPR040465">
    <property type="entry name" value="CtsR_N"/>
</dbReference>
<organism evidence="3 4">
    <name type="scientific">Clostridium tarantellae</name>
    <dbReference type="NCBI Taxonomy" id="39493"/>
    <lineage>
        <taxon>Bacteria</taxon>
        <taxon>Bacillati</taxon>
        <taxon>Bacillota</taxon>
        <taxon>Clostridia</taxon>
        <taxon>Eubacteriales</taxon>
        <taxon>Clostridiaceae</taxon>
        <taxon>Clostridium</taxon>
    </lineage>
</organism>
<reference evidence="3 4" key="1">
    <citation type="submission" date="2019-10" db="EMBL/GenBank/DDBJ databases">
        <title>The Genome Sequence of Clostridium tarantellae Isolated from Fish Brain.</title>
        <authorList>
            <person name="Bano L."/>
            <person name="Kiel M."/>
            <person name="Sales G."/>
            <person name="Doxey A.C."/>
            <person name="Mansfield M.J."/>
            <person name="Schiavone M."/>
            <person name="Rossetto O."/>
            <person name="Pirazzini M."/>
            <person name="Dobrindt U."/>
            <person name="Montecucco C."/>
        </authorList>
    </citation>
    <scope>NUCLEOTIDE SEQUENCE [LARGE SCALE GENOMIC DNA]</scope>
    <source>
        <strain evidence="3 4">DSM 3997</strain>
    </source>
</reference>
<dbReference type="InterPro" id="IPR041902">
    <property type="entry name" value="CtsR_N_sf"/>
</dbReference>
<dbReference type="EMBL" id="WHJC01000005">
    <property type="protein sequence ID" value="MPQ42348.1"/>
    <property type="molecule type" value="Genomic_DNA"/>
</dbReference>
<comment type="caution">
    <text evidence="3">The sequence shown here is derived from an EMBL/GenBank/DDBJ whole genome shotgun (WGS) entry which is preliminary data.</text>
</comment>
<evidence type="ECO:0000313" key="4">
    <source>
        <dbReference type="Proteomes" id="UP000430345"/>
    </source>
</evidence>
<dbReference type="Proteomes" id="UP000430345">
    <property type="component" value="Unassembled WGS sequence"/>
</dbReference>
<gene>
    <name evidence="3" type="ORF">GBZ86_01020</name>
</gene>
<dbReference type="Pfam" id="PF05848">
    <property type="entry name" value="CtsR"/>
    <property type="match status" value="1"/>
</dbReference>
<evidence type="ECO:0000259" key="2">
    <source>
        <dbReference type="Pfam" id="PF17727"/>
    </source>
</evidence>
<dbReference type="Pfam" id="PF17727">
    <property type="entry name" value="CtsR_C"/>
    <property type="match status" value="1"/>
</dbReference>
<dbReference type="OrthoDB" id="1680813at2"/>
<accession>A0A6I1MIX0</accession>
<dbReference type="AlphaFoldDB" id="A0A6I1MIX0"/>